<comment type="similarity">
    <text evidence="1">Belongs to the aldo/keto reductase family.</text>
</comment>
<feature type="active site" description="Proton donor" evidence="4">
    <location>
        <position position="62"/>
    </location>
</feature>
<dbReference type="PROSITE" id="PS00062">
    <property type="entry name" value="ALDOKETO_REDUCTASE_2"/>
    <property type="match status" value="1"/>
</dbReference>
<feature type="binding site" evidence="5">
    <location>
        <position position="120"/>
    </location>
    <ligand>
        <name>substrate</name>
    </ligand>
</feature>
<evidence type="ECO:0000256" key="5">
    <source>
        <dbReference type="PIRSR" id="PIRSR000097-2"/>
    </source>
</evidence>
<accession>A0A6U9LR85</accession>
<reference evidence="9" key="1">
    <citation type="submission" date="2021-01" db="EMBL/GenBank/DDBJ databases">
        <authorList>
            <person name="Corre E."/>
            <person name="Pelletier E."/>
            <person name="Niang G."/>
            <person name="Scheremetjew M."/>
            <person name="Finn R."/>
            <person name="Kale V."/>
            <person name="Holt S."/>
            <person name="Cochrane G."/>
            <person name="Meng A."/>
            <person name="Brown T."/>
            <person name="Cohen L."/>
        </authorList>
    </citation>
    <scope>NUCLEOTIDE SEQUENCE</scope>
    <source>
        <strain evidence="9">CCMP1795</strain>
    </source>
</reference>
<evidence type="ECO:0000256" key="3">
    <source>
        <dbReference type="ARBA" id="ARBA00023002"/>
    </source>
</evidence>
<feature type="site" description="Lowers pKa of active site Tyr" evidence="6">
    <location>
        <position position="85"/>
    </location>
</feature>
<keyword evidence="3" id="KW-0560">Oxidoreductase</keyword>
<evidence type="ECO:0000256" key="6">
    <source>
        <dbReference type="PIRSR" id="PIRSR000097-3"/>
    </source>
</evidence>
<proteinExistence type="inferred from homology"/>
<dbReference type="EMBL" id="HBIT01012099">
    <property type="protein sequence ID" value="CAE0621271.1"/>
    <property type="molecule type" value="Transcribed_RNA"/>
</dbReference>
<dbReference type="EMBL" id="HBIT01012098">
    <property type="protein sequence ID" value="CAE0621270.1"/>
    <property type="molecule type" value="Transcribed_RNA"/>
</dbReference>
<dbReference type="PANTHER" id="PTHR43827:SF3">
    <property type="entry name" value="NADP-DEPENDENT OXIDOREDUCTASE DOMAIN-CONTAINING PROTEIN"/>
    <property type="match status" value="1"/>
</dbReference>
<evidence type="ECO:0000256" key="1">
    <source>
        <dbReference type="ARBA" id="ARBA00007905"/>
    </source>
</evidence>
<dbReference type="AlphaFoldDB" id="A0A6U9LR85"/>
<keyword evidence="2" id="KW-0521">NADP</keyword>
<dbReference type="InterPro" id="IPR018170">
    <property type="entry name" value="Aldo/ket_reductase_CS"/>
</dbReference>
<dbReference type="GO" id="GO:0016616">
    <property type="term" value="F:oxidoreductase activity, acting on the CH-OH group of donors, NAD or NADP as acceptor"/>
    <property type="evidence" value="ECO:0007669"/>
    <property type="project" value="UniProtKB-ARBA"/>
</dbReference>
<evidence type="ECO:0000256" key="2">
    <source>
        <dbReference type="ARBA" id="ARBA00022857"/>
    </source>
</evidence>
<dbReference type="CDD" id="cd19071">
    <property type="entry name" value="AKR_AKR1-5-like"/>
    <property type="match status" value="1"/>
</dbReference>
<sequence>MKLACCMLMGASAAIPTVKLNNGVEMPLISLGTWQYNSSVAEATVKLGMKVGFNHIDTANNYKNQDGVGRALAGLDRKSYFLTTKVPAPSTTKYYDETNQYLSDDLRLLNLDQVDLMLLHFPPKTNDCAVMQEQWRAMEDFYKAGKAKAIGVSNYCISSLECIAEKATVTPAVNQVEFHIGMGPDPTGLKSYCDSKGIFLQAYSPLGDGTTELITGPLVSSIGKSHGKSGAQVSLRWLVEHNIPLSTKSTSEKHLQEDLDIFEWSLTSDEKSKLDAATSPAGTPSFMCKSETVVV</sequence>
<gene>
    <name evidence="8" type="ORF">OMAR00292_LOCUS6375</name>
    <name evidence="9" type="ORF">OMAR00292_LOCUS6376</name>
</gene>
<dbReference type="SUPFAM" id="SSF51430">
    <property type="entry name" value="NAD(P)-linked oxidoreductase"/>
    <property type="match status" value="1"/>
</dbReference>
<dbReference type="PIRSF" id="PIRSF000097">
    <property type="entry name" value="AKR"/>
    <property type="match status" value="1"/>
</dbReference>
<dbReference type="PANTHER" id="PTHR43827">
    <property type="entry name" value="2,5-DIKETO-D-GLUCONIC ACID REDUCTASE"/>
    <property type="match status" value="1"/>
</dbReference>
<evidence type="ECO:0000256" key="4">
    <source>
        <dbReference type="PIRSR" id="PIRSR000097-1"/>
    </source>
</evidence>
<evidence type="ECO:0000313" key="8">
    <source>
        <dbReference type="EMBL" id="CAE0621270.1"/>
    </source>
</evidence>
<dbReference type="Pfam" id="PF00248">
    <property type="entry name" value="Aldo_ket_red"/>
    <property type="match status" value="1"/>
</dbReference>
<organism evidence="9">
    <name type="scientific">Oxyrrhis marina</name>
    <name type="common">Dinoflagellate</name>
    <dbReference type="NCBI Taxonomy" id="2969"/>
    <lineage>
        <taxon>Eukaryota</taxon>
        <taxon>Sar</taxon>
        <taxon>Alveolata</taxon>
        <taxon>Dinophyceae</taxon>
        <taxon>Oxyrrhinales</taxon>
        <taxon>Oxyrrhinaceae</taxon>
        <taxon>Oxyrrhis</taxon>
    </lineage>
</organism>
<evidence type="ECO:0000259" key="7">
    <source>
        <dbReference type="Pfam" id="PF00248"/>
    </source>
</evidence>
<dbReference type="InterPro" id="IPR023210">
    <property type="entry name" value="NADP_OxRdtase_dom"/>
</dbReference>
<dbReference type="PRINTS" id="PR00069">
    <property type="entry name" value="ALDKETRDTASE"/>
</dbReference>
<evidence type="ECO:0000313" key="9">
    <source>
        <dbReference type="EMBL" id="CAE0621271.1"/>
    </source>
</evidence>
<dbReference type="InterPro" id="IPR036812">
    <property type="entry name" value="NAD(P)_OxRdtase_dom_sf"/>
</dbReference>
<name>A0A6U9LR85_OXYMA</name>
<feature type="domain" description="NADP-dependent oxidoreductase" evidence="7">
    <location>
        <begin position="29"/>
        <end position="277"/>
    </location>
</feature>
<dbReference type="InterPro" id="IPR020471">
    <property type="entry name" value="AKR"/>
</dbReference>
<dbReference type="Gene3D" id="3.20.20.100">
    <property type="entry name" value="NADP-dependent oxidoreductase domain"/>
    <property type="match status" value="1"/>
</dbReference>
<protein>
    <recommendedName>
        <fullName evidence="7">NADP-dependent oxidoreductase domain-containing protein</fullName>
    </recommendedName>
</protein>